<sequence length="163" mass="19316">MRAVFLGVTKKAMKIWFDPSLRTHPASLFPYIGLINDRIKRLKLPSFIQRLPRNVSDFKYWKASELETFLLVFSLIIFDGIMEKKFFEHHLLLAHGISLLNETCVTDENRAESERLLTEYDLRFEYLYGRNYRTCNLYLLPHSPDNMEKFGPAEKLCAWFKES</sequence>
<dbReference type="EMBL" id="CM056742">
    <property type="protein sequence ID" value="KAJ8677139.1"/>
    <property type="molecule type" value="Genomic_DNA"/>
</dbReference>
<evidence type="ECO:0000313" key="1">
    <source>
        <dbReference type="EMBL" id="KAJ8677139.1"/>
    </source>
</evidence>
<name>A0ACC2P0S9_9HYME</name>
<comment type="caution">
    <text evidence="1">The sequence shown here is derived from an EMBL/GenBank/DDBJ whole genome shotgun (WGS) entry which is preliminary data.</text>
</comment>
<gene>
    <name evidence="1" type="ORF">QAD02_012926</name>
</gene>
<accession>A0ACC2P0S9</accession>
<reference evidence="1" key="1">
    <citation type="submission" date="2023-04" db="EMBL/GenBank/DDBJ databases">
        <title>A chromosome-level genome assembly of the parasitoid wasp Eretmocerus hayati.</title>
        <authorList>
            <person name="Zhong Y."/>
            <person name="Liu S."/>
            <person name="Liu Y."/>
        </authorList>
    </citation>
    <scope>NUCLEOTIDE SEQUENCE</scope>
    <source>
        <strain evidence="1">ZJU_SS_LIU_2023</strain>
    </source>
</reference>
<organism evidence="1 2">
    <name type="scientific">Eretmocerus hayati</name>
    <dbReference type="NCBI Taxonomy" id="131215"/>
    <lineage>
        <taxon>Eukaryota</taxon>
        <taxon>Metazoa</taxon>
        <taxon>Ecdysozoa</taxon>
        <taxon>Arthropoda</taxon>
        <taxon>Hexapoda</taxon>
        <taxon>Insecta</taxon>
        <taxon>Pterygota</taxon>
        <taxon>Neoptera</taxon>
        <taxon>Endopterygota</taxon>
        <taxon>Hymenoptera</taxon>
        <taxon>Apocrita</taxon>
        <taxon>Proctotrupomorpha</taxon>
        <taxon>Chalcidoidea</taxon>
        <taxon>Aphelinidae</taxon>
        <taxon>Aphelininae</taxon>
        <taxon>Eretmocerus</taxon>
    </lineage>
</organism>
<dbReference type="Proteomes" id="UP001239111">
    <property type="component" value="Chromosome 2"/>
</dbReference>
<protein>
    <submittedName>
        <fullName evidence="1">Uncharacterized protein</fullName>
    </submittedName>
</protein>
<evidence type="ECO:0000313" key="2">
    <source>
        <dbReference type="Proteomes" id="UP001239111"/>
    </source>
</evidence>
<proteinExistence type="predicted"/>
<keyword evidence="2" id="KW-1185">Reference proteome</keyword>